<dbReference type="Gene3D" id="3.40.50.720">
    <property type="entry name" value="NAD(P)-binding Rossmann-like Domain"/>
    <property type="match status" value="1"/>
</dbReference>
<name>A0A4R0J7T4_9ACTN</name>
<keyword evidence="3" id="KW-1185">Reference proteome</keyword>
<dbReference type="InterPro" id="IPR036291">
    <property type="entry name" value="NAD(P)-bd_dom_sf"/>
</dbReference>
<evidence type="ECO:0000313" key="3">
    <source>
        <dbReference type="Proteomes" id="UP000292385"/>
    </source>
</evidence>
<dbReference type="Gene3D" id="3.30.1780.10">
    <property type="entry name" value="ornithine cyclodeaminase, domain 1"/>
    <property type="match status" value="1"/>
</dbReference>
<evidence type="ECO:0000313" key="1">
    <source>
        <dbReference type="EMBL" id="TCC16571.1"/>
    </source>
</evidence>
<evidence type="ECO:0000313" key="2">
    <source>
        <dbReference type="EMBL" id="TCC41907.1"/>
    </source>
</evidence>
<dbReference type="EMBL" id="SJKC01000001">
    <property type="protein sequence ID" value="TCC41907.1"/>
    <property type="molecule type" value="Genomic_DNA"/>
</dbReference>
<dbReference type="PIRSF" id="PIRSF001439">
    <property type="entry name" value="CryM"/>
    <property type="match status" value="1"/>
</dbReference>
<organism evidence="2 4">
    <name type="scientific">Kribbella speibonae</name>
    <dbReference type="NCBI Taxonomy" id="1572660"/>
    <lineage>
        <taxon>Bacteria</taxon>
        <taxon>Bacillati</taxon>
        <taxon>Actinomycetota</taxon>
        <taxon>Actinomycetes</taxon>
        <taxon>Propionibacteriales</taxon>
        <taxon>Kribbellaceae</taxon>
        <taxon>Kribbella</taxon>
    </lineage>
</organism>
<evidence type="ECO:0000313" key="4">
    <source>
        <dbReference type="Proteomes" id="UP000294225"/>
    </source>
</evidence>
<dbReference type="AlphaFoldDB" id="A0A4R0J7T4"/>
<dbReference type="SUPFAM" id="SSF51735">
    <property type="entry name" value="NAD(P)-binding Rossmann-fold domains"/>
    <property type="match status" value="1"/>
</dbReference>
<sequence length="307" mass="32169">MVKVLTDADIRERLTAPDAVAWMRDAILAAHDGRLHTPPRVHAELGAGNLVFTTGALEGEWYGYRSYDTFPTDPGSQMVVVHDWTSGDVRGVAVGNELGPRRVGAIGAVAVDALANPAATSLGLVGAGPQAWTQLWAISAVRTLSEVRVFSRDPVRRNAFVARVSEELGLPAVAAGSAQEAVEGQDLVVLATSSPTPVLEADWIAPGAYVTTLGPKQVGRAEFGPDLVARADVAVTDSVAQTSAYDPPFVLAGTPQHERLTSLGAVLAGDAPGRRSPDQTVIFCSVGLAGTEAFLLARLIDRLHGVQ</sequence>
<proteinExistence type="predicted"/>
<protein>
    <submittedName>
        <fullName evidence="2">Ornithine cyclodeaminase family protein</fullName>
    </submittedName>
</protein>
<dbReference type="InterPro" id="IPR003462">
    <property type="entry name" value="ODC_Mu_crystall"/>
</dbReference>
<dbReference type="Proteomes" id="UP000292385">
    <property type="component" value="Unassembled WGS sequence"/>
</dbReference>
<dbReference type="EMBL" id="SJJY01000013">
    <property type="protein sequence ID" value="TCC16571.1"/>
    <property type="molecule type" value="Genomic_DNA"/>
</dbReference>
<accession>A0A4R0J7T4</accession>
<dbReference type="InterPro" id="IPR023401">
    <property type="entry name" value="ODC_N"/>
</dbReference>
<dbReference type="PANTHER" id="PTHR13812">
    <property type="entry name" value="KETIMINE REDUCTASE MU-CRYSTALLIN"/>
    <property type="match status" value="1"/>
</dbReference>
<dbReference type="Pfam" id="PF02423">
    <property type="entry name" value="OCD_Mu_crystall"/>
    <property type="match status" value="1"/>
</dbReference>
<gene>
    <name evidence="1" type="ORF">E0H58_39545</name>
    <name evidence="2" type="ORF">E0H92_09800</name>
</gene>
<reference evidence="3 4" key="1">
    <citation type="submission" date="2019-02" db="EMBL/GenBank/DDBJ databases">
        <title>Kribbella capetownensis sp. nov. and Kribbella speibonae sp. nov., isolated from soil.</title>
        <authorList>
            <person name="Curtis S.M."/>
            <person name="Norton I."/>
            <person name="Everest G.J."/>
            <person name="Meyers P.R."/>
        </authorList>
    </citation>
    <scope>NUCLEOTIDE SEQUENCE [LARGE SCALE GENOMIC DNA]</scope>
    <source>
        <strain evidence="1 3">SK5</strain>
        <strain evidence="2 4">YM55</strain>
    </source>
</reference>
<dbReference type="GO" id="GO:0005737">
    <property type="term" value="C:cytoplasm"/>
    <property type="evidence" value="ECO:0007669"/>
    <property type="project" value="TreeGrafter"/>
</dbReference>
<dbReference type="Proteomes" id="UP000294225">
    <property type="component" value="Unassembled WGS sequence"/>
</dbReference>
<dbReference type="PANTHER" id="PTHR13812:SF19">
    <property type="entry name" value="KETIMINE REDUCTASE MU-CRYSTALLIN"/>
    <property type="match status" value="1"/>
</dbReference>
<comment type="caution">
    <text evidence="2">The sequence shown here is derived from an EMBL/GenBank/DDBJ whole genome shotgun (WGS) entry which is preliminary data.</text>
</comment>